<proteinExistence type="predicted"/>
<gene>
    <name evidence="1" type="ORF">O0236_000010</name>
</gene>
<dbReference type="Proteomes" id="UP001149860">
    <property type="component" value="Chromosome"/>
</dbReference>
<dbReference type="EMBL" id="CP168151">
    <property type="protein sequence ID" value="XFD39725.1"/>
    <property type="molecule type" value="Genomic_DNA"/>
</dbReference>
<protein>
    <submittedName>
        <fullName evidence="1">Uncharacterized protein</fullName>
    </submittedName>
</protein>
<evidence type="ECO:0000313" key="1">
    <source>
        <dbReference type="EMBL" id="XFD39725.1"/>
    </source>
</evidence>
<sequence>MSKYDMYGKKILKNIGIFTSRIFGENSYAKAQIFDERVSRSHVVAGIQKLVNGMAMADFKMSTSAQLGYVAALADIQGLSFTQFYFVSLWVTGNDDDIVVNRAVGDNFAYSIQEVEDSRKFTLGYQTALVHFMNAFIGDNGIVNQIISKIHEQSDKGFADEWFMDVATKLPDINPKLLLSQLNLNMKQVHDIVTVLFDEITDDKLLISKYAKADIVIKQNEVSDFLSEVTLSSEELDQFDYMDVYHTINHFTDDQLVPMINLLATGVMQWFLTNVINQDNINLLGLPKSDAIKIKRYIDAPESIDQFFIEMRMFDLSRYSESRSTTHDNYQRKYSLELNDNDILLDKYSEPLRINYGVFNLIYQELIEILINQSLLPIVQLKDKLLNAIGLDQYEVDDEANTSLRQVTLESRSEHVVQKLIENVSKLAEIGRQDRLSLTNARSLSSFMKNLAGGDRVKFNYGIDKINRPTSKVLYWVYQSSFINELESNESAELS</sequence>
<keyword evidence="2" id="KW-1185">Reference proteome</keyword>
<name>A0ACD5DFA9_9LACO</name>
<evidence type="ECO:0000313" key="2">
    <source>
        <dbReference type="Proteomes" id="UP001149860"/>
    </source>
</evidence>
<organism evidence="1 2">
    <name type="scientific">Lentilactobacillus terminaliae</name>
    <dbReference type="NCBI Taxonomy" id="3003483"/>
    <lineage>
        <taxon>Bacteria</taxon>
        <taxon>Bacillati</taxon>
        <taxon>Bacillota</taxon>
        <taxon>Bacilli</taxon>
        <taxon>Lactobacillales</taxon>
        <taxon>Lactobacillaceae</taxon>
        <taxon>Lentilactobacillus</taxon>
    </lineage>
</organism>
<accession>A0ACD5DFA9</accession>
<reference evidence="1" key="1">
    <citation type="submission" date="2024-08" db="EMBL/GenBank/DDBJ databases">
        <title>Lentilactobacillus sp. nov., isolated from tree bark.</title>
        <authorList>
            <person name="Phuengjayaem S."/>
            <person name="Tanasupawat S."/>
        </authorList>
    </citation>
    <scope>NUCLEOTIDE SEQUENCE</scope>
    <source>
        <strain evidence="1">SPB1-3</strain>
    </source>
</reference>